<comment type="domain">
    <text evidence="1">The PPC domain mediates interactions between AHL proteins.</text>
</comment>
<proteinExistence type="predicted"/>
<organism evidence="3 4">
    <name type="scientific">Brassica oleracea var. oleracea</name>
    <dbReference type="NCBI Taxonomy" id="109376"/>
    <lineage>
        <taxon>Eukaryota</taxon>
        <taxon>Viridiplantae</taxon>
        <taxon>Streptophyta</taxon>
        <taxon>Embryophyta</taxon>
        <taxon>Tracheophyta</taxon>
        <taxon>Spermatophyta</taxon>
        <taxon>Magnoliopsida</taxon>
        <taxon>eudicotyledons</taxon>
        <taxon>Gunneridae</taxon>
        <taxon>Pentapetalae</taxon>
        <taxon>rosids</taxon>
        <taxon>malvids</taxon>
        <taxon>Brassicales</taxon>
        <taxon>Brassicaceae</taxon>
        <taxon>Brassiceae</taxon>
        <taxon>Brassica</taxon>
    </lineage>
</organism>
<dbReference type="GO" id="GO:0005634">
    <property type="term" value="C:nucleus"/>
    <property type="evidence" value="ECO:0007669"/>
    <property type="project" value="UniProtKB-SubCell"/>
</dbReference>
<comment type="function">
    <text evidence="1">Transcription factor that specifically binds AT-rich DNA sequences related to the nuclear matrix attachment regions (MARs).</text>
</comment>
<feature type="signal peptide" evidence="2">
    <location>
        <begin position="1"/>
        <end position="23"/>
    </location>
</feature>
<evidence type="ECO:0000313" key="3">
    <source>
        <dbReference type="EnsemblPlants" id="Bo3g027100.1"/>
    </source>
</evidence>
<keyword evidence="4" id="KW-1185">Reference proteome</keyword>
<dbReference type="EnsemblPlants" id="Bo3g027100.1">
    <property type="protein sequence ID" value="Bo3g027100.1"/>
    <property type="gene ID" value="Bo3g027100"/>
</dbReference>
<dbReference type="HOGENOM" id="CLU_1483993_0_0_1"/>
<reference evidence="3 4" key="1">
    <citation type="journal article" date="2014" name="Genome Biol.">
        <title>Transcriptome and methylome profiling reveals relics of genome dominance in the mesopolyploid Brassica oleracea.</title>
        <authorList>
            <person name="Parkin I.A."/>
            <person name="Koh C."/>
            <person name="Tang H."/>
            <person name="Robinson S.J."/>
            <person name="Kagale S."/>
            <person name="Clarke W.E."/>
            <person name="Town C.D."/>
            <person name="Nixon J."/>
            <person name="Krishnakumar V."/>
            <person name="Bidwell S.L."/>
            <person name="Denoeud F."/>
            <person name="Belcram H."/>
            <person name="Links M.G."/>
            <person name="Just J."/>
            <person name="Clarke C."/>
            <person name="Bender T."/>
            <person name="Huebert T."/>
            <person name="Mason A.S."/>
            <person name="Pires J.C."/>
            <person name="Barker G."/>
            <person name="Moore J."/>
            <person name="Walley P.G."/>
            <person name="Manoli S."/>
            <person name="Batley J."/>
            <person name="Edwards D."/>
            <person name="Nelson M.N."/>
            <person name="Wang X."/>
            <person name="Paterson A.H."/>
            <person name="King G."/>
            <person name="Bancroft I."/>
            <person name="Chalhoub B."/>
            <person name="Sharpe A.G."/>
        </authorList>
    </citation>
    <scope>NUCLEOTIDE SEQUENCE</scope>
    <source>
        <strain evidence="3 4">cv. TO1000</strain>
    </source>
</reference>
<sequence>MVVFHFLVLKGLDLFSQQGCISGALDPFSQQGSRVFCILSANGIVANVLKGLDLFSQQGCISGALDPFSQQGSRVFCILSANGIVANVTLRQHGTHKICSIEVMLISELRFSCFSNDGSHHCHHIPNYPPKGVQRPNGRDVKSIVAKARTRVGSNTAVPPLPPSYERLVTTFDLTDIECMFY</sequence>
<accession>A0A0D3B4N2</accession>
<dbReference type="PANTHER" id="PTHR31500:SF47">
    <property type="entry name" value="AT-HOOK MOTIF NUCLEAR-LOCALIZED PROTEIN"/>
    <property type="match status" value="1"/>
</dbReference>
<feature type="chain" id="PRO_5002258185" description="AT-hook motif nuclear-localized protein" evidence="2">
    <location>
        <begin position="24"/>
        <end position="182"/>
    </location>
</feature>
<keyword evidence="1" id="KW-0539">Nucleus</keyword>
<comment type="subcellular location">
    <subcellularLocation>
        <location evidence="1">Nucleus</location>
    </subcellularLocation>
</comment>
<dbReference type="AlphaFoldDB" id="A0A0D3B4N2"/>
<dbReference type="GO" id="GO:0003680">
    <property type="term" value="F:minor groove of adenine-thymine-rich DNA binding"/>
    <property type="evidence" value="ECO:0007669"/>
    <property type="project" value="UniProtKB-UniRule"/>
</dbReference>
<keyword evidence="2" id="KW-0732">Signal</keyword>
<dbReference type="PANTHER" id="PTHR31500">
    <property type="entry name" value="AT-HOOK MOTIF NUCLEAR-LOCALIZED PROTEIN 9"/>
    <property type="match status" value="1"/>
</dbReference>
<evidence type="ECO:0000313" key="4">
    <source>
        <dbReference type="Proteomes" id="UP000032141"/>
    </source>
</evidence>
<dbReference type="InterPro" id="IPR039605">
    <property type="entry name" value="AHL"/>
</dbReference>
<reference evidence="3" key="2">
    <citation type="submission" date="2015-03" db="UniProtKB">
        <authorList>
            <consortium name="EnsemblPlants"/>
        </authorList>
    </citation>
    <scope>IDENTIFICATION</scope>
</reference>
<keyword evidence="1" id="KW-0804">Transcription</keyword>
<name>A0A0D3B4N2_BRAOL</name>
<dbReference type="Gramene" id="Bo3g027100.1">
    <property type="protein sequence ID" value="Bo3g027100.1"/>
    <property type="gene ID" value="Bo3g027100"/>
</dbReference>
<keyword evidence="1" id="KW-0238">DNA-binding</keyword>
<dbReference type="Proteomes" id="UP000032141">
    <property type="component" value="Chromosome C3"/>
</dbReference>
<evidence type="ECO:0000256" key="1">
    <source>
        <dbReference type="RuleBase" id="RU367031"/>
    </source>
</evidence>
<keyword evidence="1" id="KW-0805">Transcription regulation</keyword>
<protein>
    <recommendedName>
        <fullName evidence="1">AT-hook motif nuclear-localized protein</fullName>
    </recommendedName>
</protein>
<evidence type="ECO:0000256" key="2">
    <source>
        <dbReference type="SAM" id="SignalP"/>
    </source>
</evidence>